<protein>
    <recommendedName>
        <fullName evidence="2">CAP-Gly domain-containing protein</fullName>
    </recommendedName>
</protein>
<dbReference type="GO" id="GO:0007021">
    <property type="term" value="P:tubulin complex assembly"/>
    <property type="evidence" value="ECO:0007669"/>
    <property type="project" value="InterPro"/>
</dbReference>
<dbReference type="Gene3D" id="2.30.30.190">
    <property type="entry name" value="CAP Gly-rich-like domain"/>
    <property type="match status" value="1"/>
</dbReference>
<gene>
    <name evidence="3" type="ORF">BgAZ_400630</name>
</gene>
<reference evidence="3" key="1">
    <citation type="submission" date="2023-08" db="EMBL/GenBank/DDBJ databases">
        <title>Draft sequence of the Babesia gibsoni genome.</title>
        <authorList>
            <person name="Yamagishi J.Y."/>
            <person name="Xuan X.X."/>
        </authorList>
    </citation>
    <scope>NUCLEOTIDE SEQUENCE</scope>
    <source>
        <strain evidence="3">Azabu</strain>
    </source>
</reference>
<dbReference type="GO" id="GO:0007023">
    <property type="term" value="P:post-chaperonin tubulin folding pathway"/>
    <property type="evidence" value="ECO:0007669"/>
    <property type="project" value="InterPro"/>
</dbReference>
<comment type="caution">
    <text evidence="3">The sequence shown here is derived from an EMBL/GenBank/DDBJ whole genome shotgun (WGS) entry which is preliminary data.</text>
</comment>
<proteinExistence type="predicted"/>
<dbReference type="InterPro" id="IPR029071">
    <property type="entry name" value="Ubiquitin-like_domsf"/>
</dbReference>
<dbReference type="InterPro" id="IPR000938">
    <property type="entry name" value="CAP-Gly_domain"/>
</dbReference>
<dbReference type="InterPro" id="IPR036859">
    <property type="entry name" value="CAP-Gly_dom_sf"/>
</dbReference>
<dbReference type="GO" id="GO:0043014">
    <property type="term" value="F:alpha-tubulin binding"/>
    <property type="evidence" value="ECO:0007669"/>
    <property type="project" value="InterPro"/>
</dbReference>
<evidence type="ECO:0000313" key="3">
    <source>
        <dbReference type="EMBL" id="KAK1442033.1"/>
    </source>
</evidence>
<evidence type="ECO:0000313" key="4">
    <source>
        <dbReference type="Proteomes" id="UP001230268"/>
    </source>
</evidence>
<feature type="domain" description="CAP-Gly" evidence="2">
    <location>
        <begin position="225"/>
        <end position="258"/>
    </location>
</feature>
<keyword evidence="4" id="KW-1185">Reference proteome</keyword>
<keyword evidence="1" id="KW-0143">Chaperone</keyword>
<dbReference type="SUPFAM" id="SSF54236">
    <property type="entry name" value="Ubiquitin-like"/>
    <property type="match status" value="1"/>
</dbReference>
<organism evidence="3 4">
    <name type="scientific">Babesia gibsoni</name>
    <dbReference type="NCBI Taxonomy" id="33632"/>
    <lineage>
        <taxon>Eukaryota</taxon>
        <taxon>Sar</taxon>
        <taxon>Alveolata</taxon>
        <taxon>Apicomplexa</taxon>
        <taxon>Aconoidasida</taxon>
        <taxon>Piroplasmida</taxon>
        <taxon>Babesiidae</taxon>
        <taxon>Babesia</taxon>
    </lineage>
</organism>
<evidence type="ECO:0000259" key="2">
    <source>
        <dbReference type="PROSITE" id="PS50245"/>
    </source>
</evidence>
<dbReference type="Gene3D" id="3.10.20.90">
    <property type="entry name" value="Phosphatidylinositol 3-kinase Catalytic Subunit, Chain A, domain 1"/>
    <property type="match status" value="1"/>
</dbReference>
<dbReference type="PROSITE" id="PS50245">
    <property type="entry name" value="CAP_GLY_2"/>
    <property type="match status" value="1"/>
</dbReference>
<name>A0AAD8LIG9_BABGI</name>
<dbReference type="InterPro" id="IPR000626">
    <property type="entry name" value="Ubiquitin-like_dom"/>
</dbReference>
<sequence length="276" mass="31067">MDFKASVIKIDLKHSEISDRIWPEIRVDNCITVGALKEKLYRHCGTPPGSMILYAYDPTAISRTQILLDNDNYELHMYGLTEGYVVYIKVIPSQNESKDVGVKSQYAALISNLNNSSLKTTNSSLYKHYVEQLERVEATNDESSFQHYRMSDEDYEERGQGLRSFIAQMRQKAGALPVKQDGEPASKTIQELREMFPLEARCSATSADLRGTVKFVGMVKNKPLIGVDLDEPLGTCDGSIGSVRCFTAKGEKYGAFYPYEQVKVGDYPEIDPFDIE</sequence>
<dbReference type="CDD" id="cd01789">
    <property type="entry name" value="Ubl_TBCB"/>
    <property type="match status" value="1"/>
</dbReference>
<dbReference type="AlphaFoldDB" id="A0AAD8LIG9"/>
<accession>A0AAD8LIG9</accession>
<dbReference type="Pfam" id="PF14560">
    <property type="entry name" value="Ubiquitin_2"/>
    <property type="match status" value="1"/>
</dbReference>
<dbReference type="SUPFAM" id="SSF74924">
    <property type="entry name" value="Cap-Gly domain"/>
    <property type="match status" value="1"/>
</dbReference>
<dbReference type="Pfam" id="PF01302">
    <property type="entry name" value="CAP_GLY"/>
    <property type="match status" value="1"/>
</dbReference>
<dbReference type="Proteomes" id="UP001230268">
    <property type="component" value="Unassembled WGS sequence"/>
</dbReference>
<dbReference type="InterPro" id="IPR045172">
    <property type="entry name" value="TBCB_Ubl"/>
</dbReference>
<evidence type="ECO:0000256" key="1">
    <source>
        <dbReference type="ARBA" id="ARBA00023186"/>
    </source>
</evidence>
<dbReference type="EMBL" id="JAVEPI010000004">
    <property type="protein sequence ID" value="KAK1442033.1"/>
    <property type="molecule type" value="Genomic_DNA"/>
</dbReference>
<dbReference type="SMART" id="SM01052">
    <property type="entry name" value="CAP_GLY"/>
    <property type="match status" value="1"/>
</dbReference>